<dbReference type="PANTHER" id="PTHR13024">
    <property type="entry name" value="MICROSOMAL TRIGLYCERIDE TRANSFER PROTEIN, LARGE SUBUNIT"/>
    <property type="match status" value="1"/>
</dbReference>
<dbReference type="Gene3D" id="2.30.230.10">
    <property type="entry name" value="Lipovitellin, beta-sheet shell regions, chain A"/>
    <property type="match status" value="1"/>
</dbReference>
<dbReference type="FunFam" id="1.25.10.20:FF:000001">
    <property type="entry name" value="microsomal triglyceride transfer protein large subunit"/>
    <property type="match status" value="1"/>
</dbReference>
<dbReference type="EMBL" id="JAGXEW010000002">
    <property type="protein sequence ID" value="KAK1174992.1"/>
    <property type="molecule type" value="Genomic_DNA"/>
</dbReference>
<dbReference type="InterPro" id="IPR001747">
    <property type="entry name" value="Vitellogenin_N"/>
</dbReference>
<dbReference type="GO" id="GO:0042632">
    <property type="term" value="P:cholesterol homeostasis"/>
    <property type="evidence" value="ECO:0007669"/>
    <property type="project" value="TreeGrafter"/>
</dbReference>
<dbReference type="GO" id="GO:0016323">
    <property type="term" value="C:basolateral plasma membrane"/>
    <property type="evidence" value="ECO:0007669"/>
    <property type="project" value="TreeGrafter"/>
</dbReference>
<dbReference type="PROSITE" id="PS51211">
    <property type="entry name" value="VITELLOGENIN"/>
    <property type="match status" value="1"/>
</dbReference>
<keyword evidence="11" id="KW-1185">Reference proteome</keyword>
<dbReference type="SMART" id="SM00638">
    <property type="entry name" value="LPD_N"/>
    <property type="match status" value="1"/>
</dbReference>
<accession>A0AAD8GI10</accession>
<evidence type="ECO:0000256" key="5">
    <source>
        <dbReference type="ARBA" id="ARBA00023055"/>
    </source>
</evidence>
<dbReference type="InterPro" id="IPR011030">
    <property type="entry name" value="Lipovitellin_superhlx_dom"/>
</dbReference>
<evidence type="ECO:0000256" key="6">
    <source>
        <dbReference type="ARBA" id="ARBA00023157"/>
    </source>
</evidence>
<dbReference type="Pfam" id="PF01347">
    <property type="entry name" value="Vitellogenin_N"/>
    <property type="match status" value="1"/>
</dbReference>
<evidence type="ECO:0000256" key="1">
    <source>
        <dbReference type="ARBA" id="ARBA00004240"/>
    </source>
</evidence>
<dbReference type="GO" id="GO:0120013">
    <property type="term" value="F:lipid transfer activity"/>
    <property type="evidence" value="ECO:0007669"/>
    <property type="project" value="UniProtKB-ARBA"/>
</dbReference>
<evidence type="ECO:0000256" key="8">
    <source>
        <dbReference type="SAM" id="SignalP"/>
    </source>
</evidence>
<reference evidence="10" key="1">
    <citation type="submission" date="2022-02" db="EMBL/GenBank/DDBJ databases">
        <title>Atlantic sturgeon de novo genome assembly.</title>
        <authorList>
            <person name="Stock M."/>
            <person name="Klopp C."/>
            <person name="Guiguen Y."/>
            <person name="Cabau C."/>
            <person name="Parinello H."/>
            <person name="Santidrian Yebra-Pimentel E."/>
            <person name="Kuhl H."/>
            <person name="Dirks R.P."/>
            <person name="Guessner J."/>
            <person name="Wuertz S."/>
            <person name="Du K."/>
            <person name="Schartl M."/>
        </authorList>
    </citation>
    <scope>NUCLEOTIDE SEQUENCE</scope>
    <source>
        <strain evidence="10">STURGEONOMICS-FGT-2020</strain>
        <tissue evidence="10">Whole blood</tissue>
    </source>
</reference>
<dbReference type="InterPro" id="IPR015819">
    <property type="entry name" value="Lipid_transp_b-sht_shell"/>
</dbReference>
<evidence type="ECO:0000259" key="9">
    <source>
        <dbReference type="PROSITE" id="PS51211"/>
    </source>
</evidence>
<dbReference type="GO" id="GO:0005783">
    <property type="term" value="C:endoplasmic reticulum"/>
    <property type="evidence" value="ECO:0007669"/>
    <property type="project" value="UniProtKB-SubCell"/>
</dbReference>
<dbReference type="Proteomes" id="UP001230051">
    <property type="component" value="Unassembled WGS sequence"/>
</dbReference>
<comment type="subcellular location">
    <subcellularLocation>
        <location evidence="1">Endoplasmic reticulum</location>
    </subcellularLocation>
</comment>
<keyword evidence="4" id="KW-0256">Endoplasmic reticulum</keyword>
<dbReference type="PANTHER" id="PTHR13024:SF1">
    <property type="entry name" value="MICROSOMAL TRIGLYCERIDE TRANSFER PROTEIN LARGE SUBUNIT"/>
    <property type="match status" value="1"/>
</dbReference>
<evidence type="ECO:0000256" key="2">
    <source>
        <dbReference type="ARBA" id="ARBA00022448"/>
    </source>
</evidence>
<comment type="caution">
    <text evidence="7">Lacks conserved residue(s) required for the propagation of feature annotation.</text>
</comment>
<evidence type="ECO:0000313" key="10">
    <source>
        <dbReference type="EMBL" id="KAK1174992.1"/>
    </source>
</evidence>
<dbReference type="GO" id="GO:0042157">
    <property type="term" value="P:lipoprotein metabolic process"/>
    <property type="evidence" value="ECO:0007669"/>
    <property type="project" value="TreeGrafter"/>
</dbReference>
<dbReference type="GO" id="GO:0008289">
    <property type="term" value="F:lipid binding"/>
    <property type="evidence" value="ECO:0007669"/>
    <property type="project" value="InterPro"/>
</dbReference>
<feature type="signal peptide" evidence="8">
    <location>
        <begin position="1"/>
        <end position="20"/>
    </location>
</feature>
<dbReference type="SUPFAM" id="SSF48431">
    <property type="entry name" value="Lipovitellin-phosvitin complex, superhelical domain"/>
    <property type="match status" value="1"/>
</dbReference>
<name>A0AAD8GI10_ACIOX</name>
<dbReference type="AlphaFoldDB" id="A0AAD8GI10"/>
<keyword evidence="2" id="KW-0813">Transport</keyword>
<gene>
    <name evidence="10" type="primary">MTTP</name>
    <name evidence="10" type="ORF">AOXY_G2616</name>
</gene>
<dbReference type="InterPro" id="IPR045811">
    <property type="entry name" value="MTP_lip-bd"/>
</dbReference>
<keyword evidence="5" id="KW-0445">Lipid transport</keyword>
<dbReference type="SUPFAM" id="SSF56968">
    <property type="entry name" value="Lipovitellin-phosvitin complex, beta-sheet shell regions"/>
    <property type="match status" value="1"/>
</dbReference>
<dbReference type="GO" id="GO:0005794">
    <property type="term" value="C:Golgi apparatus"/>
    <property type="evidence" value="ECO:0007669"/>
    <property type="project" value="TreeGrafter"/>
</dbReference>
<organism evidence="10 11">
    <name type="scientific">Acipenser oxyrinchus oxyrinchus</name>
    <dbReference type="NCBI Taxonomy" id="40147"/>
    <lineage>
        <taxon>Eukaryota</taxon>
        <taxon>Metazoa</taxon>
        <taxon>Chordata</taxon>
        <taxon>Craniata</taxon>
        <taxon>Vertebrata</taxon>
        <taxon>Euteleostomi</taxon>
        <taxon>Actinopterygii</taxon>
        <taxon>Chondrostei</taxon>
        <taxon>Acipenseriformes</taxon>
        <taxon>Acipenseridae</taxon>
        <taxon>Acipenser</taxon>
    </lineage>
</organism>
<dbReference type="Pfam" id="PF19444">
    <property type="entry name" value="MTP_lip_bd"/>
    <property type="match status" value="1"/>
</dbReference>
<keyword evidence="3 8" id="KW-0732">Signal</keyword>
<sequence>MMWLSLIFICIFCTSFSASAKVSDQTAGPRLNNGKLYKYSYSAEVLLDRAKGTVEESTGYRISTSVNVNLVWRNPSNKDEQLIKILMSDVKIENVNKRDNKRNIFLGSSTKSILGKDNLAALEKPLILHLNFGKVKSLYSYQKEHAVFKNIKRGLVSLFQLQLSSGRGEEMDVSGKCKVNYQARQNQVTRIKELDSCKTADTGFTSHSKVLGVSSKSTSATVFTLEEGFIKSAHSEENHLLSVNVRQAIAAKIISKQKLQLVQIEAGPKETAGKEVKSIIKTLDPKYVSIPLPAETVKSECKGCPTLWEHWQSASKEFEPKSLSNATAARKFLSLIQTMRKARKEEILQVLRSSSSSVLPPLVDAVTSTQTSASLEAILEFLDFSKEEGFMLQERFLYACGFASHPNEEMLKALMGIQNGKIGSNDIKESVVIIMGALVRKLCQKGGCELPAVLETKKLILEGPGSTEVESEIKMYLLALKNALLPEAVPLLTKYSESGSGPISSIAITALQNYDVSLITEEVKKTLNRIYHQNRRVHEKTVRTAAADVIFSSNPTYMEVKNLLLSIGSLPHEMNKYMLSKVQDILHFEMPASKVVRQVMRDMITHNYDRFSKVGSSSAFSGYITRDPDTTSTYSLDILYSGSGILRRSNMDIMAFSKDTQLHASQVVIEAQGLESLIAATADEGEEDLESFSGMSAVLFDVQLRPVTFFKGYSDLMSKMFTATGEPMNVVKGLILLVDHSQVIQLQSGLRASAEFQGGLAIDISGGMEFSLWYRESKTSVNNKGAMVVTGNVTVDMDFVRAGVEVSFETEAALDFITTVKFSEYPFLVCMQMEKAQFPFRQFLTKYESLPSGKHYISRKGRSEIVPGSEFPLHQENSNMCKKVFSEESGW</sequence>
<feature type="chain" id="PRO_5041943027" evidence="8">
    <location>
        <begin position="21"/>
        <end position="891"/>
    </location>
</feature>
<keyword evidence="6" id="KW-1015">Disulfide bond</keyword>
<dbReference type="Gene3D" id="1.25.10.20">
    <property type="entry name" value="Vitellinogen, superhelical"/>
    <property type="match status" value="1"/>
</dbReference>
<proteinExistence type="predicted"/>
<protein>
    <submittedName>
        <fullName evidence="10">Microsomal triglyceride transfer protein-like</fullName>
    </submittedName>
</protein>
<evidence type="ECO:0000256" key="7">
    <source>
        <dbReference type="PROSITE-ProRule" id="PRU00557"/>
    </source>
</evidence>
<dbReference type="InterPro" id="IPR039988">
    <property type="entry name" value="MTTP"/>
</dbReference>
<dbReference type="FunFam" id="2.30.230.10:FF:000001">
    <property type="entry name" value="Microsomal triglyceride transfer protein large subunit"/>
    <property type="match status" value="1"/>
</dbReference>
<dbReference type="InterPro" id="IPR015816">
    <property type="entry name" value="Vitellinogen_b-sht_N"/>
</dbReference>
<evidence type="ECO:0000256" key="3">
    <source>
        <dbReference type="ARBA" id="ARBA00022729"/>
    </source>
</evidence>
<dbReference type="GO" id="GO:0005548">
    <property type="term" value="F:phospholipid transporter activity"/>
    <property type="evidence" value="ECO:0007669"/>
    <property type="project" value="InterPro"/>
</dbReference>
<evidence type="ECO:0000313" key="11">
    <source>
        <dbReference type="Proteomes" id="UP001230051"/>
    </source>
</evidence>
<feature type="domain" description="Vitellogenin" evidence="9">
    <location>
        <begin position="31"/>
        <end position="666"/>
    </location>
</feature>
<evidence type="ECO:0000256" key="4">
    <source>
        <dbReference type="ARBA" id="ARBA00022824"/>
    </source>
</evidence>
<comment type="caution">
    <text evidence="10">The sequence shown here is derived from an EMBL/GenBank/DDBJ whole genome shotgun (WGS) entry which is preliminary data.</text>
</comment>